<reference evidence="3" key="2">
    <citation type="journal article" date="2017" name="Nat. Plants">
        <title>The Aegilops tauschii genome reveals multiple impacts of transposons.</title>
        <authorList>
            <person name="Zhao G."/>
            <person name="Zou C."/>
            <person name="Li K."/>
            <person name="Wang K."/>
            <person name="Li T."/>
            <person name="Gao L."/>
            <person name="Zhang X."/>
            <person name="Wang H."/>
            <person name="Yang Z."/>
            <person name="Liu X."/>
            <person name="Jiang W."/>
            <person name="Mao L."/>
            <person name="Kong X."/>
            <person name="Jiao Y."/>
            <person name="Jia J."/>
        </authorList>
    </citation>
    <scope>NUCLEOTIDE SEQUENCE [LARGE SCALE GENOMIC DNA]</scope>
    <source>
        <strain evidence="3">cv. AL8/78</strain>
    </source>
</reference>
<reference evidence="2" key="5">
    <citation type="journal article" date="2021" name="G3 (Bethesda)">
        <title>Aegilops tauschii genome assembly Aet v5.0 features greater sequence contiguity and improved annotation.</title>
        <authorList>
            <person name="Wang L."/>
            <person name="Zhu T."/>
            <person name="Rodriguez J.C."/>
            <person name="Deal K.R."/>
            <person name="Dubcovsky J."/>
            <person name="McGuire P.E."/>
            <person name="Lux T."/>
            <person name="Spannagl M."/>
            <person name="Mayer K.F.X."/>
            <person name="Baldrich P."/>
            <person name="Meyers B.C."/>
            <person name="Huo N."/>
            <person name="Gu Y.Q."/>
            <person name="Zhou H."/>
            <person name="Devos K.M."/>
            <person name="Bennetzen J.L."/>
            <person name="Unver T."/>
            <person name="Budak H."/>
            <person name="Gulick P.J."/>
            <person name="Galiba G."/>
            <person name="Kalapos B."/>
            <person name="Nelson D.R."/>
            <person name="Li P."/>
            <person name="You F.M."/>
            <person name="Luo M.C."/>
            <person name="Dvorak J."/>
        </authorList>
    </citation>
    <scope>NUCLEOTIDE SEQUENCE [LARGE SCALE GENOMIC DNA]</scope>
    <source>
        <strain evidence="2">cv. AL8/78</strain>
    </source>
</reference>
<organism evidence="2 3">
    <name type="scientific">Aegilops tauschii subsp. strangulata</name>
    <name type="common">Goatgrass</name>
    <dbReference type="NCBI Taxonomy" id="200361"/>
    <lineage>
        <taxon>Eukaryota</taxon>
        <taxon>Viridiplantae</taxon>
        <taxon>Streptophyta</taxon>
        <taxon>Embryophyta</taxon>
        <taxon>Tracheophyta</taxon>
        <taxon>Spermatophyta</taxon>
        <taxon>Magnoliopsida</taxon>
        <taxon>Liliopsida</taxon>
        <taxon>Poales</taxon>
        <taxon>Poaceae</taxon>
        <taxon>BOP clade</taxon>
        <taxon>Pooideae</taxon>
        <taxon>Triticodae</taxon>
        <taxon>Triticeae</taxon>
        <taxon>Triticinae</taxon>
        <taxon>Aegilops</taxon>
    </lineage>
</organism>
<feature type="compositionally biased region" description="Pro residues" evidence="1">
    <location>
        <begin position="45"/>
        <end position="60"/>
    </location>
</feature>
<protein>
    <submittedName>
        <fullName evidence="2">Uncharacterized protein</fullName>
    </submittedName>
</protein>
<dbReference type="EnsemblPlants" id="AET3Gv20673000.11">
    <property type="protein sequence ID" value="AET3Gv20673000.11"/>
    <property type="gene ID" value="AET3Gv20673000"/>
</dbReference>
<dbReference type="Gramene" id="AET3Gv20673000.11">
    <property type="protein sequence ID" value="AET3Gv20673000.11"/>
    <property type="gene ID" value="AET3Gv20673000"/>
</dbReference>
<name>A0A453FGR5_AEGTS</name>
<evidence type="ECO:0000256" key="1">
    <source>
        <dbReference type="SAM" id="MobiDB-lite"/>
    </source>
</evidence>
<reference evidence="2" key="3">
    <citation type="journal article" date="2017" name="Nature">
        <title>Genome sequence of the progenitor of the wheat D genome Aegilops tauschii.</title>
        <authorList>
            <person name="Luo M.C."/>
            <person name="Gu Y.Q."/>
            <person name="Puiu D."/>
            <person name="Wang H."/>
            <person name="Twardziok S.O."/>
            <person name="Deal K.R."/>
            <person name="Huo N."/>
            <person name="Zhu T."/>
            <person name="Wang L."/>
            <person name="Wang Y."/>
            <person name="McGuire P.E."/>
            <person name="Liu S."/>
            <person name="Long H."/>
            <person name="Ramasamy R.K."/>
            <person name="Rodriguez J.C."/>
            <person name="Van S.L."/>
            <person name="Yuan L."/>
            <person name="Wang Z."/>
            <person name="Xia Z."/>
            <person name="Xiao L."/>
            <person name="Anderson O.D."/>
            <person name="Ouyang S."/>
            <person name="Liang Y."/>
            <person name="Zimin A.V."/>
            <person name="Pertea G."/>
            <person name="Qi P."/>
            <person name="Bennetzen J.L."/>
            <person name="Dai X."/>
            <person name="Dawson M.W."/>
            <person name="Muller H.G."/>
            <person name="Kugler K."/>
            <person name="Rivarola-Duarte L."/>
            <person name="Spannagl M."/>
            <person name="Mayer K.F.X."/>
            <person name="Lu F.H."/>
            <person name="Bevan M.W."/>
            <person name="Leroy P."/>
            <person name="Li P."/>
            <person name="You F.M."/>
            <person name="Sun Q."/>
            <person name="Liu Z."/>
            <person name="Lyons E."/>
            <person name="Wicker T."/>
            <person name="Salzberg S.L."/>
            <person name="Devos K.M."/>
            <person name="Dvorak J."/>
        </authorList>
    </citation>
    <scope>NUCLEOTIDE SEQUENCE [LARGE SCALE GENOMIC DNA]</scope>
    <source>
        <strain evidence="2">cv. AL8/78</strain>
    </source>
</reference>
<sequence length="184" mass="20215">RRPRLETVASLKKKRLDGGGKWRAVSCRCSTAPSPLRLVPSSHPALPPSSRPQDPAPSPSPEQGFAPPVTCPSARSTGHCRRGGGPPGRGRRRLPGVSAYVELGCHHQRRHLRRGHAAAPLRPLRLRHRGRLRPRHPHLARIWGPGLPPRRRLLRGGEWIGCCVAGWCFAPTGLVFLNCMSEVL</sequence>
<dbReference type="AlphaFoldDB" id="A0A453FGR5"/>
<proteinExistence type="predicted"/>
<reference evidence="2" key="4">
    <citation type="submission" date="2019-03" db="UniProtKB">
        <authorList>
            <consortium name="EnsemblPlants"/>
        </authorList>
    </citation>
    <scope>IDENTIFICATION</scope>
</reference>
<reference evidence="3" key="1">
    <citation type="journal article" date="2014" name="Science">
        <title>Ancient hybridizations among the ancestral genomes of bread wheat.</title>
        <authorList>
            <consortium name="International Wheat Genome Sequencing Consortium,"/>
            <person name="Marcussen T."/>
            <person name="Sandve S.R."/>
            <person name="Heier L."/>
            <person name="Spannagl M."/>
            <person name="Pfeifer M."/>
            <person name="Jakobsen K.S."/>
            <person name="Wulff B.B."/>
            <person name="Steuernagel B."/>
            <person name="Mayer K.F."/>
            <person name="Olsen O.A."/>
        </authorList>
    </citation>
    <scope>NUCLEOTIDE SEQUENCE [LARGE SCALE GENOMIC DNA]</scope>
    <source>
        <strain evidence="3">cv. AL8/78</strain>
    </source>
</reference>
<accession>A0A453FGR5</accession>
<evidence type="ECO:0000313" key="2">
    <source>
        <dbReference type="EnsemblPlants" id="AET3Gv20673000.11"/>
    </source>
</evidence>
<keyword evidence="3" id="KW-1185">Reference proteome</keyword>
<dbReference type="Proteomes" id="UP000015105">
    <property type="component" value="Chromosome 3D"/>
</dbReference>
<feature type="region of interest" description="Disordered" evidence="1">
    <location>
        <begin position="1"/>
        <end position="94"/>
    </location>
</feature>
<evidence type="ECO:0000313" key="3">
    <source>
        <dbReference type="Proteomes" id="UP000015105"/>
    </source>
</evidence>